<dbReference type="GO" id="GO:0051301">
    <property type="term" value="P:cell division"/>
    <property type="evidence" value="ECO:0007669"/>
    <property type="project" value="UniProtKB-KW"/>
</dbReference>
<evidence type="ECO:0000313" key="10">
    <source>
        <dbReference type="Proteomes" id="UP000295649"/>
    </source>
</evidence>
<feature type="transmembrane region" description="Helical" evidence="8">
    <location>
        <begin position="14"/>
        <end position="32"/>
    </location>
</feature>
<dbReference type="InterPro" id="IPR023081">
    <property type="entry name" value="Cell_div_FtsB"/>
</dbReference>
<comment type="subcellular location">
    <subcellularLocation>
        <location evidence="7">Cell inner membrane</location>
        <topology evidence="7">Single-pass type II membrane protein</topology>
    </subcellularLocation>
    <text evidence="7">Localizes to the division septum.</text>
</comment>
<keyword evidence="7" id="KW-0175">Coiled coil</keyword>
<evidence type="ECO:0000313" key="9">
    <source>
        <dbReference type="EMBL" id="TCV85477.1"/>
    </source>
</evidence>
<keyword evidence="6 7" id="KW-0131">Cell cycle</keyword>
<comment type="similarity">
    <text evidence="7">Belongs to the FtsB family.</text>
</comment>
<keyword evidence="10" id="KW-1185">Reference proteome</keyword>
<dbReference type="PANTHER" id="PTHR37485:SF1">
    <property type="entry name" value="CELL DIVISION PROTEIN FTSB"/>
    <property type="match status" value="1"/>
</dbReference>
<comment type="caution">
    <text evidence="9">The sequence shown here is derived from an EMBL/GenBank/DDBJ whole genome shotgun (WGS) entry which is preliminary data.</text>
</comment>
<keyword evidence="4 7" id="KW-1133">Transmembrane helix</keyword>
<evidence type="ECO:0000256" key="6">
    <source>
        <dbReference type="ARBA" id="ARBA00023306"/>
    </source>
</evidence>
<name>A0ABY2CPE3_METMH</name>
<feature type="topological domain" description="Cytoplasmic" evidence="7">
    <location>
        <begin position="1"/>
        <end position="18"/>
    </location>
</feature>
<evidence type="ECO:0000256" key="7">
    <source>
        <dbReference type="HAMAP-Rule" id="MF_00599"/>
    </source>
</evidence>
<dbReference type="EMBL" id="SMCN01000005">
    <property type="protein sequence ID" value="TCV85477.1"/>
    <property type="molecule type" value="Genomic_DNA"/>
</dbReference>
<keyword evidence="1 7" id="KW-1003">Cell membrane</keyword>
<keyword evidence="7" id="KW-0997">Cell inner membrane</keyword>
<dbReference type="Pfam" id="PF04977">
    <property type="entry name" value="DivIC"/>
    <property type="match status" value="1"/>
</dbReference>
<proteinExistence type="inferred from homology"/>
<gene>
    <name evidence="7" type="primary">ftsB</name>
    <name evidence="9" type="ORF">EDE11_10536</name>
</gene>
<keyword evidence="3 7" id="KW-0812">Transmembrane</keyword>
<evidence type="ECO:0000256" key="2">
    <source>
        <dbReference type="ARBA" id="ARBA00022618"/>
    </source>
</evidence>
<accession>A0ABY2CPE3</accession>
<keyword evidence="5 7" id="KW-0472">Membrane</keyword>
<evidence type="ECO:0000256" key="3">
    <source>
        <dbReference type="ARBA" id="ARBA00022692"/>
    </source>
</evidence>
<evidence type="ECO:0000256" key="4">
    <source>
        <dbReference type="ARBA" id="ARBA00022989"/>
    </source>
</evidence>
<dbReference type="PANTHER" id="PTHR37485">
    <property type="entry name" value="CELL DIVISION PROTEIN FTSB"/>
    <property type="match status" value="1"/>
</dbReference>
<evidence type="ECO:0000256" key="8">
    <source>
        <dbReference type="SAM" id="Phobius"/>
    </source>
</evidence>
<comment type="function">
    <text evidence="7">Essential cell division protein. May link together the upstream cell division proteins, which are predominantly cytoplasmic, with the downstream cell division proteins, which are predominantly periplasmic.</text>
</comment>
<sequence length="104" mass="12323">MCSSRRNPPYRSRAAIKTLIAIIILLIVHFQYRLWLGDASVSQISDYRERLDTLTKEAQEKKERNDSLYAEVLDLRRGLETIEERARYELGMIKENETFFQVLE</sequence>
<reference evidence="9 10" key="1">
    <citation type="submission" date="2019-03" db="EMBL/GenBank/DDBJ databases">
        <title>Systems level insights into methane cycling in arid and semi-arid ecosystems.</title>
        <authorList>
            <person name="Kalyuzhnaya M."/>
        </authorList>
    </citation>
    <scope>NUCLEOTIDE SEQUENCE [LARGE SCALE GENOMIC DNA]</scope>
    <source>
        <strain evidence="9 10">S-1</strain>
    </source>
</reference>
<protein>
    <recommendedName>
        <fullName evidence="7">Cell division protein FtsB</fullName>
    </recommendedName>
</protein>
<feature type="topological domain" description="Periplasmic" evidence="7">
    <location>
        <begin position="37"/>
        <end position="104"/>
    </location>
</feature>
<dbReference type="HAMAP" id="MF_00599">
    <property type="entry name" value="FtsB"/>
    <property type="match status" value="1"/>
</dbReference>
<dbReference type="InterPro" id="IPR007060">
    <property type="entry name" value="FtsL/DivIC"/>
</dbReference>
<evidence type="ECO:0000256" key="1">
    <source>
        <dbReference type="ARBA" id="ARBA00022475"/>
    </source>
</evidence>
<comment type="subunit">
    <text evidence="7">Part of a complex composed of FtsB, FtsL and FtsQ.</text>
</comment>
<keyword evidence="2 7" id="KW-0132">Cell division</keyword>
<organism evidence="9 10">
    <name type="scientific">Methylomonas methanica</name>
    <dbReference type="NCBI Taxonomy" id="421"/>
    <lineage>
        <taxon>Bacteria</taxon>
        <taxon>Pseudomonadati</taxon>
        <taxon>Pseudomonadota</taxon>
        <taxon>Gammaproteobacteria</taxon>
        <taxon>Methylococcales</taxon>
        <taxon>Methylococcaceae</taxon>
        <taxon>Methylomonas</taxon>
    </lineage>
</organism>
<evidence type="ECO:0000256" key="5">
    <source>
        <dbReference type="ARBA" id="ARBA00023136"/>
    </source>
</evidence>
<dbReference type="Proteomes" id="UP000295649">
    <property type="component" value="Unassembled WGS sequence"/>
</dbReference>
<feature type="coiled-coil region" evidence="7">
    <location>
        <begin position="44"/>
        <end position="71"/>
    </location>
</feature>